<organism evidence="3 4">
    <name type="scientific">Streptomyces huasconensis</name>
    <dbReference type="NCBI Taxonomy" id="1854574"/>
    <lineage>
        <taxon>Bacteria</taxon>
        <taxon>Bacillati</taxon>
        <taxon>Actinomycetota</taxon>
        <taxon>Actinomycetes</taxon>
        <taxon>Kitasatosporales</taxon>
        <taxon>Streptomycetaceae</taxon>
        <taxon>Streptomyces</taxon>
    </lineage>
</organism>
<dbReference type="Pfam" id="PF00067">
    <property type="entry name" value="p450"/>
    <property type="match status" value="1"/>
</dbReference>
<feature type="region of interest" description="Disordered" evidence="2">
    <location>
        <begin position="1"/>
        <end position="26"/>
    </location>
</feature>
<accession>A0ABV3LY37</accession>
<reference evidence="3 4" key="1">
    <citation type="submission" date="2024-06" db="EMBL/GenBank/DDBJ databases">
        <title>The Natural Products Discovery Center: Release of the First 8490 Sequenced Strains for Exploring Actinobacteria Biosynthetic Diversity.</title>
        <authorList>
            <person name="Kalkreuter E."/>
            <person name="Kautsar S.A."/>
            <person name="Yang D."/>
            <person name="Bader C.D."/>
            <person name="Teijaro C.N."/>
            <person name="Fluegel L."/>
            <person name="Davis C.M."/>
            <person name="Simpson J.R."/>
            <person name="Lauterbach L."/>
            <person name="Steele A.D."/>
            <person name="Gui C."/>
            <person name="Meng S."/>
            <person name="Li G."/>
            <person name="Viehrig K."/>
            <person name="Ye F."/>
            <person name="Su P."/>
            <person name="Kiefer A.F."/>
            <person name="Nichols A."/>
            <person name="Cepeda A.J."/>
            <person name="Yan W."/>
            <person name="Fan B."/>
            <person name="Jiang Y."/>
            <person name="Adhikari A."/>
            <person name="Zheng C.-J."/>
            <person name="Schuster L."/>
            <person name="Cowan T.M."/>
            <person name="Smanski M.J."/>
            <person name="Chevrette M.G."/>
            <person name="De Carvalho L.P.S."/>
            <person name="Shen B."/>
        </authorList>
    </citation>
    <scope>NUCLEOTIDE SEQUENCE [LARGE SCALE GENOMIC DNA]</scope>
    <source>
        <strain evidence="3 4">NPDC047833</strain>
    </source>
</reference>
<keyword evidence="4" id="KW-1185">Reference proteome</keyword>
<protein>
    <submittedName>
        <fullName evidence="3">Cytochrome P450</fullName>
    </submittedName>
</protein>
<evidence type="ECO:0000256" key="1">
    <source>
        <dbReference type="ARBA" id="ARBA00010617"/>
    </source>
</evidence>
<dbReference type="SUPFAM" id="SSF48264">
    <property type="entry name" value="Cytochrome P450"/>
    <property type="match status" value="1"/>
</dbReference>
<sequence>MTTGNSAETRATAPTEPRCPADPGAPFDDAFHLAPHAVLAWFREHRPVAEVLLPNGLRAWLLTRDDDVRAALGDPRLVHDTRRFPEAWRGLDWNSPAGDMISAYGRSLSSADPPEHDRYHAAVAGAFTARRTEELRPRVQEIADALLDQLAGGDEPVDLLGRFAVPLSVTVMCEIVGVPEPDRPDFLDFVRRTVSIDDDQDVAGLRASAMRTFELLSLYVAQRKSTLHDDLMGEVTARLAKDGVPDEDVVTVLFHLFVAGFDTTGAFIGNIVEGLLARPRLLAAVREHPERLTHTIEEFLRFDGSARMGVWRFAAQDVEVGGQRIPAGSLVVVSLAAANRDPARFTDADRLDPERADNAGHLAFGRGRHRCTGAALARLETEVAVSTLIRRHPHLRIATDATLRRRTVVTLNGLRGLPVVLGPANE</sequence>
<dbReference type="Gene3D" id="1.10.630.10">
    <property type="entry name" value="Cytochrome P450"/>
    <property type="match status" value="1"/>
</dbReference>
<comment type="caution">
    <text evidence="3">The sequence shown here is derived from an EMBL/GenBank/DDBJ whole genome shotgun (WGS) entry which is preliminary data.</text>
</comment>
<evidence type="ECO:0000313" key="3">
    <source>
        <dbReference type="EMBL" id="MEW2364357.1"/>
    </source>
</evidence>
<dbReference type="PANTHER" id="PTHR46696">
    <property type="entry name" value="P450, PUTATIVE (EUROFUNG)-RELATED"/>
    <property type="match status" value="1"/>
</dbReference>
<dbReference type="PANTHER" id="PTHR46696:SF1">
    <property type="entry name" value="CYTOCHROME P450 YJIB-RELATED"/>
    <property type="match status" value="1"/>
</dbReference>
<dbReference type="Proteomes" id="UP001553843">
    <property type="component" value="Unassembled WGS sequence"/>
</dbReference>
<evidence type="ECO:0000256" key="2">
    <source>
        <dbReference type="SAM" id="MobiDB-lite"/>
    </source>
</evidence>
<dbReference type="InterPro" id="IPR001128">
    <property type="entry name" value="Cyt_P450"/>
</dbReference>
<evidence type="ECO:0000313" key="4">
    <source>
        <dbReference type="Proteomes" id="UP001553843"/>
    </source>
</evidence>
<dbReference type="InterPro" id="IPR002397">
    <property type="entry name" value="Cyt_P450_B"/>
</dbReference>
<dbReference type="RefSeq" id="WP_359772061.1">
    <property type="nucleotide sequence ID" value="NZ_JBEYRR010000001.1"/>
</dbReference>
<dbReference type="CDD" id="cd11029">
    <property type="entry name" value="CYP107-like"/>
    <property type="match status" value="1"/>
</dbReference>
<gene>
    <name evidence="3" type="ORF">AB0887_20755</name>
</gene>
<dbReference type="PRINTS" id="PR00359">
    <property type="entry name" value="BP450"/>
</dbReference>
<dbReference type="InterPro" id="IPR036396">
    <property type="entry name" value="Cyt_P450_sf"/>
</dbReference>
<comment type="similarity">
    <text evidence="1">Belongs to the cytochrome P450 family.</text>
</comment>
<dbReference type="EMBL" id="JBEYRS010000008">
    <property type="protein sequence ID" value="MEW2364357.1"/>
    <property type="molecule type" value="Genomic_DNA"/>
</dbReference>
<proteinExistence type="inferred from homology"/>
<name>A0ABV3LY37_9ACTN</name>